<evidence type="ECO:0000256" key="9">
    <source>
        <dbReference type="ARBA" id="ARBA00022776"/>
    </source>
</evidence>
<dbReference type="AlphaFoldDB" id="A0A9P6TXE3"/>
<dbReference type="OrthoDB" id="2381959at2759"/>
<evidence type="ECO:0000256" key="7">
    <source>
        <dbReference type="ARBA" id="ARBA00022737"/>
    </source>
</evidence>
<name>A0A9P6TXE3_9FUNG</name>
<evidence type="ECO:0000256" key="6">
    <source>
        <dbReference type="ARBA" id="ARBA00022703"/>
    </source>
</evidence>
<organism evidence="18 19">
    <name type="scientific">Mortierella polycephala</name>
    <dbReference type="NCBI Taxonomy" id="41804"/>
    <lineage>
        <taxon>Eukaryota</taxon>
        <taxon>Fungi</taxon>
        <taxon>Fungi incertae sedis</taxon>
        <taxon>Mucoromycota</taxon>
        <taxon>Mortierellomycotina</taxon>
        <taxon>Mortierellomycetes</taxon>
        <taxon>Mortierellales</taxon>
        <taxon>Mortierellaceae</taxon>
        <taxon>Mortierella</taxon>
    </lineage>
</organism>
<keyword evidence="10" id="KW-0833">Ubl conjugation pathway</keyword>
<dbReference type="Pfam" id="PF06113">
    <property type="entry name" value="BRE"/>
    <property type="match status" value="1"/>
</dbReference>
<dbReference type="PANTHER" id="PTHR15189:SF7">
    <property type="entry name" value="BRISC AND BRCA1-A COMPLEX MEMBER 2"/>
    <property type="match status" value="1"/>
</dbReference>
<evidence type="ECO:0000313" key="19">
    <source>
        <dbReference type="Proteomes" id="UP000726737"/>
    </source>
</evidence>
<evidence type="ECO:0000313" key="18">
    <source>
        <dbReference type="EMBL" id="KAG0251335.1"/>
    </source>
</evidence>
<evidence type="ECO:0000256" key="5">
    <source>
        <dbReference type="ARBA" id="ARBA00022618"/>
    </source>
</evidence>
<evidence type="ECO:0000256" key="16">
    <source>
        <dbReference type="ARBA" id="ARBA00032491"/>
    </source>
</evidence>
<keyword evidence="13" id="KW-0539">Nucleus</keyword>
<keyword evidence="9" id="KW-0498">Mitosis</keyword>
<proteinExistence type="inferred from homology"/>
<evidence type="ECO:0000256" key="17">
    <source>
        <dbReference type="ARBA" id="ARBA00032630"/>
    </source>
</evidence>
<keyword evidence="7" id="KW-0677">Repeat</keyword>
<feature type="non-terminal residue" evidence="18">
    <location>
        <position position="392"/>
    </location>
</feature>
<keyword evidence="8" id="KW-0227">DNA damage</keyword>
<comment type="caution">
    <text evidence="18">The sequence shown here is derived from an EMBL/GenBank/DDBJ whole genome shotgun (WGS) entry which is preliminary data.</text>
</comment>
<dbReference type="GO" id="GO:0051301">
    <property type="term" value="P:cell division"/>
    <property type="evidence" value="ECO:0007669"/>
    <property type="project" value="UniProtKB-KW"/>
</dbReference>
<evidence type="ECO:0000256" key="10">
    <source>
        <dbReference type="ARBA" id="ARBA00022786"/>
    </source>
</evidence>
<evidence type="ECO:0000256" key="12">
    <source>
        <dbReference type="ARBA" id="ARBA00023204"/>
    </source>
</evidence>
<evidence type="ECO:0000256" key="15">
    <source>
        <dbReference type="ARBA" id="ARBA00025766"/>
    </source>
</evidence>
<evidence type="ECO:0000256" key="11">
    <source>
        <dbReference type="ARBA" id="ARBA00022853"/>
    </source>
</evidence>
<keyword evidence="12" id="KW-0234">DNA repair</keyword>
<dbReference type="GO" id="GO:0006302">
    <property type="term" value="P:double-strand break repair"/>
    <property type="evidence" value="ECO:0007669"/>
    <property type="project" value="TreeGrafter"/>
</dbReference>
<dbReference type="GO" id="GO:0005737">
    <property type="term" value="C:cytoplasm"/>
    <property type="evidence" value="ECO:0007669"/>
    <property type="project" value="UniProtKB-SubCell"/>
</dbReference>
<evidence type="ECO:0000256" key="14">
    <source>
        <dbReference type="ARBA" id="ARBA00023306"/>
    </source>
</evidence>
<evidence type="ECO:0000256" key="13">
    <source>
        <dbReference type="ARBA" id="ARBA00023242"/>
    </source>
</evidence>
<dbReference type="InterPro" id="IPR010358">
    <property type="entry name" value="BRE"/>
</dbReference>
<dbReference type="GO" id="GO:0006915">
    <property type="term" value="P:apoptotic process"/>
    <property type="evidence" value="ECO:0007669"/>
    <property type="project" value="UniProtKB-KW"/>
</dbReference>
<keyword evidence="11" id="KW-0156">Chromatin regulator</keyword>
<keyword evidence="14" id="KW-0131">Cell cycle</keyword>
<keyword evidence="19" id="KW-1185">Reference proteome</keyword>
<dbReference type="Proteomes" id="UP000726737">
    <property type="component" value="Unassembled WGS sequence"/>
</dbReference>
<evidence type="ECO:0000256" key="2">
    <source>
        <dbReference type="ARBA" id="ARBA00004496"/>
    </source>
</evidence>
<comment type="subcellular location">
    <subcellularLocation>
        <location evidence="2">Cytoplasm</location>
    </subcellularLocation>
    <subcellularLocation>
        <location evidence="1">Nucleus</location>
    </subcellularLocation>
</comment>
<accession>A0A9P6TXE3</accession>
<keyword evidence="4" id="KW-0963">Cytoplasm</keyword>
<keyword evidence="6" id="KW-0053">Apoptosis</keyword>
<dbReference type="PANTHER" id="PTHR15189">
    <property type="entry name" value="BRISC AND BRCA1-A COMPLEX MEMBER 2"/>
    <property type="match status" value="1"/>
</dbReference>
<evidence type="ECO:0000256" key="1">
    <source>
        <dbReference type="ARBA" id="ARBA00004123"/>
    </source>
</evidence>
<keyword evidence="5" id="KW-0132">Cell division</keyword>
<reference evidence="18" key="1">
    <citation type="journal article" date="2020" name="Fungal Divers.">
        <title>Resolving the Mortierellaceae phylogeny through synthesis of multi-gene phylogenetics and phylogenomics.</title>
        <authorList>
            <person name="Vandepol N."/>
            <person name="Liber J."/>
            <person name="Desiro A."/>
            <person name="Na H."/>
            <person name="Kennedy M."/>
            <person name="Barry K."/>
            <person name="Grigoriev I.V."/>
            <person name="Miller A.N."/>
            <person name="O'Donnell K."/>
            <person name="Stajich J.E."/>
            <person name="Bonito G."/>
        </authorList>
    </citation>
    <scope>NUCLEOTIDE SEQUENCE</scope>
    <source>
        <strain evidence="18">KOD948</strain>
    </source>
</reference>
<dbReference type="EMBL" id="JAAAJA010000602">
    <property type="protein sequence ID" value="KAG0251335.1"/>
    <property type="molecule type" value="Genomic_DNA"/>
</dbReference>
<gene>
    <name evidence="18" type="ORF">BG011_007718</name>
</gene>
<dbReference type="GO" id="GO:0006325">
    <property type="term" value="P:chromatin organization"/>
    <property type="evidence" value="ECO:0007669"/>
    <property type="project" value="UniProtKB-KW"/>
</dbReference>
<evidence type="ECO:0000256" key="4">
    <source>
        <dbReference type="ARBA" id="ARBA00022490"/>
    </source>
</evidence>
<dbReference type="GO" id="GO:0070552">
    <property type="term" value="C:BRISC complex"/>
    <property type="evidence" value="ECO:0007669"/>
    <property type="project" value="InterPro"/>
</dbReference>
<sequence>MSHYLSQSLGHISDQATMTLYSIKKPDLGSSQTVIQPDQYPIADTVKMTLRASSIGSNTVDLEFYYDPYDWSFPPDLIIHGMLIKPSLEDLGLDESWDYEDPANLSKVLSKLAHMMQHDERQRVALCDNERIQIEYTCLSELEARHLSFDLVELNFQTLYELDCFLIPGLDGPTKVVFAVPFYVPYTHQGEKQEAKIAAKIQFTISSLIPNDVIAVQSKIEVLSSFEYPEILHDIADINKQEPITQFVDRVSRRITDHFERLEQGQQFKKEFIETLVATFRKNLMECDVVHYTFASFMFMVPKDRSRPDIGTTAIATFYVPDTFPDDYPKLTLTAPVLPHSTYTSTPSPEVIPISRYSPRWDAERIVTEIWEQLWDEIPRYHARLSSQAAAS</sequence>
<protein>
    <recommendedName>
        <fullName evidence="3">BRISC and BRCA1-A complex member 2</fullName>
    </recommendedName>
    <alternativeName>
        <fullName evidence="16">BRCA1-A complex subunit BRE</fullName>
    </alternativeName>
    <alternativeName>
        <fullName evidence="17">BRCA1/BRCA2-containing complex subunit 45</fullName>
    </alternativeName>
</protein>
<evidence type="ECO:0000256" key="8">
    <source>
        <dbReference type="ARBA" id="ARBA00022763"/>
    </source>
</evidence>
<evidence type="ECO:0000256" key="3">
    <source>
        <dbReference type="ARBA" id="ARBA00019438"/>
    </source>
</evidence>
<comment type="similarity">
    <text evidence="15">Belongs to the BABAM2 family.</text>
</comment>